<dbReference type="NCBIfam" id="TIGR00344">
    <property type="entry name" value="alaS"/>
    <property type="match status" value="1"/>
</dbReference>
<evidence type="ECO:0000313" key="13">
    <source>
        <dbReference type="EMBL" id="SDG63632.1"/>
    </source>
</evidence>
<comment type="subcellular location">
    <subcellularLocation>
        <location evidence="11">Cytoplasm</location>
    </subcellularLocation>
</comment>
<dbReference type="GO" id="GO:0006419">
    <property type="term" value="P:alanyl-tRNA aminoacylation"/>
    <property type="evidence" value="ECO:0007669"/>
    <property type="project" value="UniProtKB-UniRule"/>
</dbReference>
<dbReference type="GO" id="GO:0000049">
    <property type="term" value="F:tRNA binding"/>
    <property type="evidence" value="ECO:0007669"/>
    <property type="project" value="UniProtKB-KW"/>
</dbReference>
<dbReference type="InterPro" id="IPR018165">
    <property type="entry name" value="Ala-tRNA-synth_IIc_core"/>
</dbReference>
<dbReference type="Gene3D" id="3.30.930.10">
    <property type="entry name" value="Bira Bifunctional Protein, Domain 2"/>
    <property type="match status" value="1"/>
</dbReference>
<evidence type="ECO:0000256" key="6">
    <source>
        <dbReference type="ARBA" id="ARBA00022833"/>
    </source>
</evidence>
<dbReference type="FunFam" id="3.30.54.20:FF:000001">
    <property type="entry name" value="Alanine--tRNA ligase"/>
    <property type="match status" value="1"/>
</dbReference>
<accession>A0A1G7VV19</accession>
<feature type="binding site" evidence="11">
    <location>
        <position position="562"/>
    </location>
    <ligand>
        <name>Zn(2+)</name>
        <dbReference type="ChEBI" id="CHEBI:29105"/>
    </ligand>
</feature>
<keyword evidence="7 11" id="KW-0067">ATP-binding</keyword>
<keyword evidence="3 11" id="KW-0436">Ligase</keyword>
<dbReference type="GO" id="GO:0004813">
    <property type="term" value="F:alanine-tRNA ligase activity"/>
    <property type="evidence" value="ECO:0007669"/>
    <property type="project" value="UniProtKB-UniRule"/>
</dbReference>
<dbReference type="SUPFAM" id="SSF55681">
    <property type="entry name" value="Class II aaRS and biotin synthetases"/>
    <property type="match status" value="1"/>
</dbReference>
<comment type="similarity">
    <text evidence="1 11">Belongs to the class-II aminoacyl-tRNA synthetase family.</text>
</comment>
<dbReference type="Proteomes" id="UP000199296">
    <property type="component" value="Unassembled WGS sequence"/>
</dbReference>
<dbReference type="SUPFAM" id="SSF101353">
    <property type="entry name" value="Putative anticodon-binding domain of alanyl-tRNA synthetase (AlaRS)"/>
    <property type="match status" value="1"/>
</dbReference>
<keyword evidence="6 11" id="KW-0862">Zinc</keyword>
<dbReference type="GO" id="GO:0002161">
    <property type="term" value="F:aminoacyl-tRNA deacylase activity"/>
    <property type="evidence" value="ECO:0007669"/>
    <property type="project" value="TreeGrafter"/>
</dbReference>
<comment type="cofactor">
    <cofactor evidence="11">
        <name>Zn(2+)</name>
        <dbReference type="ChEBI" id="CHEBI:29105"/>
    </cofactor>
    <text evidence="11">Binds 1 zinc ion per subunit.</text>
</comment>
<dbReference type="GO" id="GO:0005524">
    <property type="term" value="F:ATP binding"/>
    <property type="evidence" value="ECO:0007669"/>
    <property type="project" value="UniProtKB-UniRule"/>
</dbReference>
<evidence type="ECO:0000256" key="4">
    <source>
        <dbReference type="ARBA" id="ARBA00022723"/>
    </source>
</evidence>
<feature type="binding site" evidence="11">
    <location>
        <position position="668"/>
    </location>
    <ligand>
        <name>Zn(2+)</name>
        <dbReference type="ChEBI" id="CHEBI:29105"/>
    </ligand>
</feature>
<dbReference type="InterPro" id="IPR003156">
    <property type="entry name" value="DHHA1_dom"/>
</dbReference>
<keyword evidence="9 11" id="KW-0648">Protein biosynthesis</keyword>
<dbReference type="PANTHER" id="PTHR11777:SF9">
    <property type="entry name" value="ALANINE--TRNA LIGASE, CYTOPLASMIC"/>
    <property type="match status" value="1"/>
</dbReference>
<dbReference type="EMBL" id="FNCW01000004">
    <property type="protein sequence ID" value="SDG63632.1"/>
    <property type="molecule type" value="Genomic_DNA"/>
</dbReference>
<keyword evidence="14" id="KW-1185">Reference proteome</keyword>
<feature type="binding site" evidence="11">
    <location>
        <position position="664"/>
    </location>
    <ligand>
        <name>Zn(2+)</name>
        <dbReference type="ChEBI" id="CHEBI:29105"/>
    </ligand>
</feature>
<keyword evidence="11" id="KW-0963">Cytoplasm</keyword>
<gene>
    <name evidence="11" type="primary">alaS</name>
    <name evidence="13" type="ORF">SAMN04488027_104184</name>
</gene>
<evidence type="ECO:0000256" key="1">
    <source>
        <dbReference type="ARBA" id="ARBA00008226"/>
    </source>
</evidence>
<keyword evidence="5 11" id="KW-0547">Nucleotide-binding</keyword>
<keyword evidence="4 11" id="KW-0479">Metal-binding</keyword>
<dbReference type="AlphaFoldDB" id="A0A1G7VV19"/>
<feature type="binding site" evidence="11">
    <location>
        <position position="566"/>
    </location>
    <ligand>
        <name>Zn(2+)</name>
        <dbReference type="ChEBI" id="CHEBI:29105"/>
    </ligand>
</feature>
<sequence length="876" mass="98660">MNSKLLRRQFLEFFESKSHAKVDSAPIVLKDDPTLMFTNAGMNQFKSYFLGNSEPKYTRVTNSQKCLRVSGKHNDLEEVGKDTYHHTMFEMLGNWSFGDYFKKEAIEWAWEFLTEVLKINTDNLYVTIFEGDEADALQKDTEAYEFWKKLVKEDRILLGNKKDNFWEMGDQGPCGPASEIHVDIRTDEEKAKTPGKDLVNQDHPQVVEIWNLVFIQYNRRANGSLETLPSKHVDTGMGFERLCMVMQDKTSNYDTDVFTPLIQEIENITGKTYGTTEETDIAIRVIADHVRAVAFAIADGQLPSSTGAGYVIRRILRRAIRYGFTFLDVKTAFIYQLVNVLAKQMGEAFPEILTQAELCKNVIREEEKSFLRTLEQGLGLLDNLMQDASSKTISGQKAFELYDTFGFPIDLTNLILSEKGYDLDFEAFHKELDKQKRRSKDAAQTSSGDWTEVNLKETGEFVGYDQTQAHTHLIKYRQVTSKKEGVQYQLVLNKTPFYPEGGGQVGDKGVLEFSDGNKVYILDTKKENNQIIHISKTLPKAPDEEFTAKVDVNLRRKTAANHTATHLLHQALRQVLGTHVEQKGSMVQPDYLRFDFSHFSKLTEEEVEAVENFVNSRIEESLSFEEERQIAYDAAIEKGAIALFGEKYGDKVRLVKFGNSMELCGGTHVNNTSNLWHFIIKNESSVASGIRRIEAITSEAAKVFLTKESQILDSVKSVLNQPQNVLKSVESLQEENLNLKREVEQLNQLKLKQIKTELQSEFKEIGGINFVSQRVDLDAGAMKDLAFQIGGEQDNVFIVLGSEAQGKALLACYISKSLVETEGWNAGKIIKSLGQHIQGGGGGQAFFATAGGKNPDGIPKALEEAKSIVEQKSTEG</sequence>
<dbReference type="SMART" id="SM00863">
    <property type="entry name" value="tRNA_SAD"/>
    <property type="match status" value="1"/>
</dbReference>
<keyword evidence="8 11" id="KW-0694">RNA-binding</keyword>
<feature type="domain" description="Alanyl-transfer RNA synthetases family profile" evidence="12">
    <location>
        <begin position="1"/>
        <end position="707"/>
    </location>
</feature>
<evidence type="ECO:0000256" key="10">
    <source>
        <dbReference type="ARBA" id="ARBA00023146"/>
    </source>
</evidence>
<dbReference type="InterPro" id="IPR050058">
    <property type="entry name" value="Ala-tRNA_ligase"/>
</dbReference>
<dbReference type="FunFam" id="3.30.930.10:FF:000011">
    <property type="entry name" value="Alanine--tRNA ligase, cytoplasmic"/>
    <property type="match status" value="1"/>
</dbReference>
<dbReference type="InterPro" id="IPR012947">
    <property type="entry name" value="tRNA_SAD"/>
</dbReference>
<dbReference type="PRINTS" id="PR00980">
    <property type="entry name" value="TRNASYNTHALA"/>
</dbReference>
<dbReference type="RefSeq" id="WP_093366612.1">
    <property type="nucleotide sequence ID" value="NZ_FNCW01000004.1"/>
</dbReference>
<dbReference type="PROSITE" id="PS50860">
    <property type="entry name" value="AA_TRNA_LIGASE_II_ALA"/>
    <property type="match status" value="1"/>
</dbReference>
<organism evidence="13 14">
    <name type="scientific">Psychroflexus sediminis</name>
    <dbReference type="NCBI Taxonomy" id="470826"/>
    <lineage>
        <taxon>Bacteria</taxon>
        <taxon>Pseudomonadati</taxon>
        <taxon>Bacteroidota</taxon>
        <taxon>Flavobacteriia</taxon>
        <taxon>Flavobacteriales</taxon>
        <taxon>Flavobacteriaceae</taxon>
        <taxon>Psychroflexus</taxon>
    </lineage>
</organism>
<evidence type="ECO:0000256" key="2">
    <source>
        <dbReference type="ARBA" id="ARBA00022555"/>
    </source>
</evidence>
<evidence type="ECO:0000256" key="5">
    <source>
        <dbReference type="ARBA" id="ARBA00022741"/>
    </source>
</evidence>
<name>A0A1G7VV19_9FLAO</name>
<dbReference type="PANTHER" id="PTHR11777">
    <property type="entry name" value="ALANYL-TRNA SYNTHETASE"/>
    <property type="match status" value="1"/>
</dbReference>
<dbReference type="Gene3D" id="3.30.980.10">
    <property type="entry name" value="Threonyl-trna Synthetase, Chain A, domain 2"/>
    <property type="match status" value="1"/>
</dbReference>
<dbReference type="Gene3D" id="3.10.310.40">
    <property type="match status" value="1"/>
</dbReference>
<dbReference type="InterPro" id="IPR002318">
    <property type="entry name" value="Ala-tRNA-lgiase_IIc"/>
</dbReference>
<dbReference type="HAMAP" id="MF_00036_B">
    <property type="entry name" value="Ala_tRNA_synth_B"/>
    <property type="match status" value="1"/>
</dbReference>
<dbReference type="InterPro" id="IPR018163">
    <property type="entry name" value="Thr/Ala-tRNA-synth_IIc_edit"/>
</dbReference>
<dbReference type="Pfam" id="PF02272">
    <property type="entry name" value="DHHA1"/>
    <property type="match status" value="1"/>
</dbReference>
<dbReference type="InterPro" id="IPR009000">
    <property type="entry name" value="Transl_B-barrel_sf"/>
</dbReference>
<dbReference type="SUPFAM" id="SSF55186">
    <property type="entry name" value="ThrRS/AlaRS common domain"/>
    <property type="match status" value="1"/>
</dbReference>
<keyword evidence="10 11" id="KW-0030">Aminoacyl-tRNA synthetase</keyword>
<comment type="function">
    <text evidence="11">Catalyzes the attachment of alanine to tRNA(Ala) in a two-step reaction: alanine is first activated by ATP to form Ala-AMP and then transferred to the acceptor end of tRNA(Ala). Also edits incorrectly charged Ser-tRNA(Ala) and Gly-tRNA(Ala) via its editing domain.</text>
</comment>
<dbReference type="SUPFAM" id="SSF50447">
    <property type="entry name" value="Translation proteins"/>
    <property type="match status" value="1"/>
</dbReference>
<dbReference type="Pfam" id="PF07973">
    <property type="entry name" value="tRNA_SAD"/>
    <property type="match status" value="1"/>
</dbReference>
<dbReference type="FunFam" id="3.30.980.10:FF:000004">
    <property type="entry name" value="Alanine--tRNA ligase, cytoplasmic"/>
    <property type="match status" value="1"/>
</dbReference>
<dbReference type="Gene3D" id="2.40.30.130">
    <property type="match status" value="1"/>
</dbReference>
<dbReference type="STRING" id="470826.SAMN04488027_104184"/>
<evidence type="ECO:0000256" key="8">
    <source>
        <dbReference type="ARBA" id="ARBA00022884"/>
    </source>
</evidence>
<evidence type="ECO:0000256" key="11">
    <source>
        <dbReference type="HAMAP-Rule" id="MF_00036"/>
    </source>
</evidence>
<comment type="catalytic activity">
    <reaction evidence="11">
        <text>tRNA(Ala) + L-alanine + ATP = L-alanyl-tRNA(Ala) + AMP + diphosphate</text>
        <dbReference type="Rhea" id="RHEA:12540"/>
        <dbReference type="Rhea" id="RHEA-COMP:9657"/>
        <dbReference type="Rhea" id="RHEA-COMP:9923"/>
        <dbReference type="ChEBI" id="CHEBI:30616"/>
        <dbReference type="ChEBI" id="CHEBI:33019"/>
        <dbReference type="ChEBI" id="CHEBI:57972"/>
        <dbReference type="ChEBI" id="CHEBI:78442"/>
        <dbReference type="ChEBI" id="CHEBI:78497"/>
        <dbReference type="ChEBI" id="CHEBI:456215"/>
        <dbReference type="EC" id="6.1.1.7"/>
    </reaction>
</comment>
<proteinExistence type="inferred from homology"/>
<dbReference type="InterPro" id="IPR023033">
    <property type="entry name" value="Ala_tRNA_ligase_euk/bac"/>
</dbReference>
<dbReference type="FunFam" id="3.10.310.40:FF:000001">
    <property type="entry name" value="Alanine--tRNA ligase"/>
    <property type="match status" value="1"/>
</dbReference>
<evidence type="ECO:0000259" key="12">
    <source>
        <dbReference type="PROSITE" id="PS50860"/>
    </source>
</evidence>
<keyword evidence="2 11" id="KW-0820">tRNA-binding</keyword>
<dbReference type="OrthoDB" id="9803884at2"/>
<dbReference type="EC" id="6.1.1.7" evidence="11"/>
<reference evidence="13 14" key="1">
    <citation type="submission" date="2016-10" db="EMBL/GenBank/DDBJ databases">
        <authorList>
            <person name="de Groot N.N."/>
        </authorList>
    </citation>
    <scope>NUCLEOTIDE SEQUENCE [LARGE SCALE GENOMIC DNA]</scope>
    <source>
        <strain evidence="13 14">DSM 19803</strain>
    </source>
</reference>
<protein>
    <recommendedName>
        <fullName evidence="11">Alanine--tRNA ligase</fullName>
        <ecNumber evidence="11">6.1.1.7</ecNumber>
    </recommendedName>
    <alternativeName>
        <fullName evidence="11">Alanyl-tRNA synthetase</fullName>
        <shortName evidence="11">AlaRS</shortName>
    </alternativeName>
</protein>
<dbReference type="Gene3D" id="3.30.54.20">
    <property type="match status" value="1"/>
</dbReference>
<dbReference type="InterPro" id="IPR018164">
    <property type="entry name" value="Ala-tRNA-synth_IIc_N"/>
</dbReference>
<dbReference type="CDD" id="cd00673">
    <property type="entry name" value="AlaRS_core"/>
    <property type="match status" value="1"/>
</dbReference>
<dbReference type="InterPro" id="IPR018162">
    <property type="entry name" value="Ala-tRNA-ligase_IIc_anticod-bd"/>
</dbReference>
<dbReference type="InterPro" id="IPR045864">
    <property type="entry name" value="aa-tRNA-synth_II/BPL/LPL"/>
</dbReference>
<evidence type="ECO:0000256" key="3">
    <source>
        <dbReference type="ARBA" id="ARBA00022598"/>
    </source>
</evidence>
<dbReference type="Pfam" id="PF01411">
    <property type="entry name" value="tRNA-synt_2c"/>
    <property type="match status" value="1"/>
</dbReference>
<dbReference type="GO" id="GO:0008270">
    <property type="term" value="F:zinc ion binding"/>
    <property type="evidence" value="ECO:0007669"/>
    <property type="project" value="UniProtKB-UniRule"/>
</dbReference>
<evidence type="ECO:0000313" key="14">
    <source>
        <dbReference type="Proteomes" id="UP000199296"/>
    </source>
</evidence>
<dbReference type="GO" id="GO:0005737">
    <property type="term" value="C:cytoplasm"/>
    <property type="evidence" value="ECO:0007669"/>
    <property type="project" value="UniProtKB-SubCell"/>
</dbReference>
<comment type="domain">
    <text evidence="11">Consists of three domains; the N-terminal catalytic domain, the editing domain and the C-terminal C-Ala domain. The editing domain removes incorrectly charged amino acids, while the C-Ala domain, along with tRNA(Ala), serves as a bridge to cooperatively bring together the editing and aminoacylation centers thus stimulating deacylation of misacylated tRNAs.</text>
</comment>
<evidence type="ECO:0000256" key="9">
    <source>
        <dbReference type="ARBA" id="ARBA00022917"/>
    </source>
</evidence>
<evidence type="ECO:0000256" key="7">
    <source>
        <dbReference type="ARBA" id="ARBA00022840"/>
    </source>
</evidence>